<evidence type="ECO:0000313" key="2">
    <source>
        <dbReference type="Proteomes" id="UP000886501"/>
    </source>
</evidence>
<comment type="caution">
    <text evidence="1">The sequence shown here is derived from an EMBL/GenBank/DDBJ whole genome shotgun (WGS) entry which is preliminary data.</text>
</comment>
<accession>A0ACB6Z414</accession>
<name>A0ACB6Z414_THEGA</name>
<dbReference type="Proteomes" id="UP000886501">
    <property type="component" value="Unassembled WGS sequence"/>
</dbReference>
<proteinExistence type="predicted"/>
<gene>
    <name evidence="1" type="ORF">BDM02DRAFT_1229846</name>
</gene>
<dbReference type="EMBL" id="MU118161">
    <property type="protein sequence ID" value="KAF9644088.1"/>
    <property type="molecule type" value="Genomic_DNA"/>
</dbReference>
<reference evidence="1" key="2">
    <citation type="journal article" date="2020" name="Nat. Commun.">
        <title>Large-scale genome sequencing of mycorrhizal fungi provides insights into the early evolution of symbiotic traits.</title>
        <authorList>
            <person name="Miyauchi S."/>
            <person name="Kiss E."/>
            <person name="Kuo A."/>
            <person name="Drula E."/>
            <person name="Kohler A."/>
            <person name="Sanchez-Garcia M."/>
            <person name="Morin E."/>
            <person name="Andreopoulos B."/>
            <person name="Barry K.W."/>
            <person name="Bonito G."/>
            <person name="Buee M."/>
            <person name="Carver A."/>
            <person name="Chen C."/>
            <person name="Cichocki N."/>
            <person name="Clum A."/>
            <person name="Culley D."/>
            <person name="Crous P.W."/>
            <person name="Fauchery L."/>
            <person name="Girlanda M."/>
            <person name="Hayes R.D."/>
            <person name="Keri Z."/>
            <person name="LaButti K."/>
            <person name="Lipzen A."/>
            <person name="Lombard V."/>
            <person name="Magnuson J."/>
            <person name="Maillard F."/>
            <person name="Murat C."/>
            <person name="Nolan M."/>
            <person name="Ohm R.A."/>
            <person name="Pangilinan J."/>
            <person name="Pereira M.F."/>
            <person name="Perotto S."/>
            <person name="Peter M."/>
            <person name="Pfister S."/>
            <person name="Riley R."/>
            <person name="Sitrit Y."/>
            <person name="Stielow J.B."/>
            <person name="Szollosi G."/>
            <person name="Zifcakova L."/>
            <person name="Stursova M."/>
            <person name="Spatafora J.W."/>
            <person name="Tedersoo L."/>
            <person name="Vaario L.M."/>
            <person name="Yamada A."/>
            <person name="Yan M."/>
            <person name="Wang P."/>
            <person name="Xu J."/>
            <person name="Bruns T."/>
            <person name="Baldrian P."/>
            <person name="Vilgalys R."/>
            <person name="Dunand C."/>
            <person name="Henrissat B."/>
            <person name="Grigoriev I.V."/>
            <person name="Hibbett D."/>
            <person name="Nagy L.G."/>
            <person name="Martin F.M."/>
        </authorList>
    </citation>
    <scope>NUCLEOTIDE SEQUENCE</scope>
    <source>
        <strain evidence="1">P2</strain>
    </source>
</reference>
<keyword evidence="2" id="KW-1185">Reference proteome</keyword>
<protein>
    <submittedName>
        <fullName evidence="1">Uncharacterized protein</fullName>
    </submittedName>
</protein>
<sequence length="353" mass="40496">MDTIHHLINPPAVSPFPDWRDYSPSADELIPFSRALAQAAKFEYRRRRHHQDVPYWLVRFALRFLSQDQLPPTSVVADCLTIIAVALGCDVPDTNSMAPDENARLEHLFALIVREYETIDPGDLYRDRSKDGVAIAFLTYAARREEDGAVLPISLKYVTPDLVRYESWHLWHANNINAMMRLWMAAASAVPYTDDIGRSVVDALLVMAYDDKLSPHIPVAAWDWLKKRPILPAGCGGLEWGAHSDVVQIVRELWDVELIASYLFVVWSEWTNLWKNGCPLMMALIKEELCGIEAVGYQEDLIQRLRYALLRLDPGSFKERYYVEFRRALLKVDEETTKTLTSMSHRAIVLFAY</sequence>
<organism evidence="1 2">
    <name type="scientific">Thelephora ganbajun</name>
    <name type="common">Ganba fungus</name>
    <dbReference type="NCBI Taxonomy" id="370292"/>
    <lineage>
        <taxon>Eukaryota</taxon>
        <taxon>Fungi</taxon>
        <taxon>Dikarya</taxon>
        <taxon>Basidiomycota</taxon>
        <taxon>Agaricomycotina</taxon>
        <taxon>Agaricomycetes</taxon>
        <taxon>Thelephorales</taxon>
        <taxon>Thelephoraceae</taxon>
        <taxon>Thelephora</taxon>
    </lineage>
</organism>
<evidence type="ECO:0000313" key="1">
    <source>
        <dbReference type="EMBL" id="KAF9644088.1"/>
    </source>
</evidence>
<reference evidence="1" key="1">
    <citation type="submission" date="2019-10" db="EMBL/GenBank/DDBJ databases">
        <authorList>
            <consortium name="DOE Joint Genome Institute"/>
            <person name="Kuo A."/>
            <person name="Miyauchi S."/>
            <person name="Kiss E."/>
            <person name="Drula E."/>
            <person name="Kohler A."/>
            <person name="Sanchez-Garcia M."/>
            <person name="Andreopoulos B."/>
            <person name="Barry K.W."/>
            <person name="Bonito G."/>
            <person name="Buee M."/>
            <person name="Carver A."/>
            <person name="Chen C."/>
            <person name="Cichocki N."/>
            <person name="Clum A."/>
            <person name="Culley D."/>
            <person name="Crous P.W."/>
            <person name="Fauchery L."/>
            <person name="Girlanda M."/>
            <person name="Hayes R."/>
            <person name="Keri Z."/>
            <person name="Labutti K."/>
            <person name="Lipzen A."/>
            <person name="Lombard V."/>
            <person name="Magnuson J."/>
            <person name="Maillard F."/>
            <person name="Morin E."/>
            <person name="Murat C."/>
            <person name="Nolan M."/>
            <person name="Ohm R."/>
            <person name="Pangilinan J."/>
            <person name="Pereira M."/>
            <person name="Perotto S."/>
            <person name="Peter M."/>
            <person name="Riley R."/>
            <person name="Sitrit Y."/>
            <person name="Stielow B."/>
            <person name="Szollosi G."/>
            <person name="Zifcakova L."/>
            <person name="Stursova M."/>
            <person name="Spatafora J.W."/>
            <person name="Tedersoo L."/>
            <person name="Vaario L.-M."/>
            <person name="Yamada A."/>
            <person name="Yan M."/>
            <person name="Wang P."/>
            <person name="Xu J."/>
            <person name="Bruns T."/>
            <person name="Baldrian P."/>
            <person name="Vilgalys R."/>
            <person name="Henrissat B."/>
            <person name="Grigoriev I.V."/>
            <person name="Hibbett D."/>
            <person name="Nagy L.G."/>
            <person name="Martin F.M."/>
        </authorList>
    </citation>
    <scope>NUCLEOTIDE SEQUENCE</scope>
    <source>
        <strain evidence="1">P2</strain>
    </source>
</reference>